<accession>A0ABV0B4U8</accession>
<feature type="domain" description="AB hydrolase-1" evidence="1">
    <location>
        <begin position="24"/>
        <end position="119"/>
    </location>
</feature>
<dbReference type="PANTHER" id="PTHR43798">
    <property type="entry name" value="MONOACYLGLYCEROL LIPASE"/>
    <property type="match status" value="1"/>
</dbReference>
<dbReference type="GO" id="GO:0016787">
    <property type="term" value="F:hydrolase activity"/>
    <property type="evidence" value="ECO:0007669"/>
    <property type="project" value="UniProtKB-KW"/>
</dbReference>
<dbReference type="PANTHER" id="PTHR43798:SF33">
    <property type="entry name" value="HYDROLASE, PUTATIVE (AFU_ORTHOLOGUE AFUA_2G14860)-RELATED"/>
    <property type="match status" value="1"/>
</dbReference>
<sequence>MTITRHFVDVGSRRVHYRRSGTGPVLLMVHQSPRSSAEYEPLMRDWSSRFTCIAPDTPGFGRSDPFDDPEAPIETFADSLVAFLDAIGIDRVAAYGFHSGGIILVNALKRHPARFTALAIGGYAIWTESERRIFSEGYLPPFRPLTYGEHLTWAWNRILEQTWFFPWFAVEPATRMSVAHADPARVDSTIRDLLDSGDAYRTGYGAVLRAARDIPAPGEPTAPVLISAYAGDPLQDHIDRLGTLPPDWTARKVATPAEHQRESLEHVAHHAVAGPDHLGEAVDEGFVHVAAAGFDGLIHWKGARGATLTVHGPGRALELVRDAALAIDLPGHGLSDPWPDVPPSEAAPWRDVIETAARALDASEIAYEAAPQGDPELLFPALDPDRFGAYLTRAWSIVRAGHFFSPWYAAEAGAAVDFDPADVAPDRLAIEHRALIRSSAAREWLIARRQMEE</sequence>
<dbReference type="SUPFAM" id="SSF53474">
    <property type="entry name" value="alpha/beta-Hydrolases"/>
    <property type="match status" value="1"/>
</dbReference>
<dbReference type="EMBL" id="JBDIZK010000002">
    <property type="protein sequence ID" value="MEN3746594.1"/>
    <property type="molecule type" value="Genomic_DNA"/>
</dbReference>
<keyword evidence="3" id="KW-1185">Reference proteome</keyword>
<evidence type="ECO:0000259" key="1">
    <source>
        <dbReference type="Pfam" id="PF00561"/>
    </source>
</evidence>
<protein>
    <submittedName>
        <fullName evidence="2">Alpha/beta fold hydrolase</fullName>
    </submittedName>
</protein>
<dbReference type="RefSeq" id="WP_346245592.1">
    <property type="nucleotide sequence ID" value="NZ_JBDIZK010000002.1"/>
</dbReference>
<proteinExistence type="predicted"/>
<reference evidence="2 3" key="1">
    <citation type="submission" date="2024-05" db="EMBL/GenBank/DDBJ databases">
        <title>Sphingomonas sp. HF-S3 16S ribosomal RNA gene Genome sequencing and assembly.</title>
        <authorList>
            <person name="Lee H."/>
        </authorList>
    </citation>
    <scope>NUCLEOTIDE SEQUENCE [LARGE SCALE GENOMIC DNA]</scope>
    <source>
        <strain evidence="2 3">HF-S3</strain>
    </source>
</reference>
<dbReference type="InterPro" id="IPR050266">
    <property type="entry name" value="AB_hydrolase_sf"/>
</dbReference>
<dbReference type="InterPro" id="IPR029058">
    <property type="entry name" value="AB_hydrolase_fold"/>
</dbReference>
<name>A0ABV0B4U8_9SPHN</name>
<organism evidence="2 3">
    <name type="scientific">Sphingomonas rustica</name>
    <dbReference type="NCBI Taxonomy" id="3103142"/>
    <lineage>
        <taxon>Bacteria</taxon>
        <taxon>Pseudomonadati</taxon>
        <taxon>Pseudomonadota</taxon>
        <taxon>Alphaproteobacteria</taxon>
        <taxon>Sphingomonadales</taxon>
        <taxon>Sphingomonadaceae</taxon>
        <taxon>Sphingomonas</taxon>
    </lineage>
</organism>
<gene>
    <name evidence="2" type="ORF">TPR58_05400</name>
</gene>
<evidence type="ECO:0000313" key="2">
    <source>
        <dbReference type="EMBL" id="MEN3746594.1"/>
    </source>
</evidence>
<dbReference type="Pfam" id="PF00561">
    <property type="entry name" value="Abhydrolase_1"/>
    <property type="match status" value="1"/>
</dbReference>
<dbReference type="InterPro" id="IPR000073">
    <property type="entry name" value="AB_hydrolase_1"/>
</dbReference>
<dbReference type="Gene3D" id="3.40.50.1820">
    <property type="entry name" value="alpha/beta hydrolase"/>
    <property type="match status" value="1"/>
</dbReference>
<dbReference type="Proteomes" id="UP001427805">
    <property type="component" value="Unassembled WGS sequence"/>
</dbReference>
<comment type="caution">
    <text evidence="2">The sequence shown here is derived from an EMBL/GenBank/DDBJ whole genome shotgun (WGS) entry which is preliminary data.</text>
</comment>
<evidence type="ECO:0000313" key="3">
    <source>
        <dbReference type="Proteomes" id="UP001427805"/>
    </source>
</evidence>
<keyword evidence="2" id="KW-0378">Hydrolase</keyword>